<reference evidence="1 2" key="1">
    <citation type="submission" date="2023-04" db="EMBL/GenBank/DDBJ databases">
        <title>A novel bacteria isolated from coastal sediment.</title>
        <authorList>
            <person name="Liu X.-J."/>
            <person name="Du Z.-J."/>
        </authorList>
    </citation>
    <scope>NUCLEOTIDE SEQUENCE [LARGE SCALE GENOMIC DNA]</scope>
    <source>
        <strain evidence="1 2">SDUM461004</strain>
    </source>
</reference>
<dbReference type="EMBL" id="JARXIC010000014">
    <property type="protein sequence ID" value="MDQ8194740.1"/>
    <property type="molecule type" value="Genomic_DNA"/>
</dbReference>
<evidence type="ECO:0000313" key="1">
    <source>
        <dbReference type="EMBL" id="MDQ8194740.1"/>
    </source>
</evidence>
<keyword evidence="2" id="KW-1185">Reference proteome</keyword>
<comment type="caution">
    <text evidence="1">The sequence shown here is derived from an EMBL/GenBank/DDBJ whole genome shotgun (WGS) entry which is preliminary data.</text>
</comment>
<evidence type="ECO:0000313" key="2">
    <source>
        <dbReference type="Proteomes" id="UP001243717"/>
    </source>
</evidence>
<name>A0ABU1ALL1_9BACT</name>
<accession>A0ABU1ALL1</accession>
<protein>
    <submittedName>
        <fullName evidence="1">Uncharacterized protein</fullName>
    </submittedName>
</protein>
<dbReference type="RefSeq" id="WP_308985207.1">
    <property type="nucleotide sequence ID" value="NZ_JARXIC010000014.1"/>
</dbReference>
<proteinExistence type="predicted"/>
<sequence>MFTIIFLLFAQLARAGIEMTLSVERCHPGDLIELRTTMIVADYAKFELQIPQHEDLLLVAKERGNVTLTDGQYIQESIWQLQAVRSGKIHIQGIQAHIQRSNGSSVDKLSDLTLEVVPYPQDDESYAPLPIACLRRE</sequence>
<dbReference type="Proteomes" id="UP001243717">
    <property type="component" value="Unassembled WGS sequence"/>
</dbReference>
<organism evidence="1 2">
    <name type="scientific">Thalassobacterium sedimentorum</name>
    <dbReference type="NCBI Taxonomy" id="3041258"/>
    <lineage>
        <taxon>Bacteria</taxon>
        <taxon>Pseudomonadati</taxon>
        <taxon>Verrucomicrobiota</taxon>
        <taxon>Opitutia</taxon>
        <taxon>Puniceicoccales</taxon>
        <taxon>Coraliomargaritaceae</taxon>
        <taxon>Thalassobacterium</taxon>
    </lineage>
</organism>
<gene>
    <name evidence="1" type="ORF">QEH59_09910</name>
</gene>